<dbReference type="Pfam" id="PF05285">
    <property type="entry name" value="SDA1_dom"/>
    <property type="match status" value="1"/>
</dbReference>
<dbReference type="Proteomes" id="UP000007305">
    <property type="component" value="Chromosome 6"/>
</dbReference>
<proteinExistence type="evidence at protein level"/>
<protein>
    <recommendedName>
        <fullName evidence="1">Protein SDA1</fullName>
    </recommendedName>
</protein>
<keyword evidence="1" id="KW-0690">Ribosome biogenesis</keyword>
<reference evidence="4" key="2">
    <citation type="submission" date="2019-07" db="EMBL/GenBank/DDBJ databases">
        <authorList>
            <person name="Seetharam A."/>
            <person name="Woodhouse M."/>
            <person name="Cannon E."/>
        </authorList>
    </citation>
    <scope>NUCLEOTIDE SEQUENCE [LARGE SCALE GENOMIC DNA]</scope>
    <source>
        <strain evidence="4">cv. B73</strain>
    </source>
</reference>
<feature type="compositionally biased region" description="Acidic residues" evidence="2">
    <location>
        <begin position="50"/>
        <end position="67"/>
    </location>
</feature>
<accession>A0A804PVV9</accession>
<feature type="domain" description="SDA1 middle" evidence="3">
    <location>
        <begin position="53"/>
        <end position="215"/>
    </location>
</feature>
<evidence type="ECO:0000259" key="3">
    <source>
        <dbReference type="Pfam" id="PF05285"/>
    </source>
</evidence>
<name>A0A804PVV9_MAIZE</name>
<keyword evidence="1" id="KW-0539">Nucleus</keyword>
<keyword evidence="1" id="KW-0813">Transport</keyword>
<comment type="subcellular location">
    <subcellularLocation>
        <location evidence="1">Nucleus</location>
        <location evidence="1">Nucleolus</location>
    </subcellularLocation>
</comment>
<comment type="similarity">
    <text evidence="1">Belongs to the SDA1 family.</text>
</comment>
<dbReference type="OrthoDB" id="1697732at2759"/>
<dbReference type="EnsemblPlants" id="Zm00001eb279220_T001">
    <property type="protein sequence ID" value="Zm00001eb279220_P001"/>
    <property type="gene ID" value="Zm00001eb279220"/>
</dbReference>
<dbReference type="InParanoid" id="A0A804PVV9"/>
<dbReference type="InterPro" id="IPR007949">
    <property type="entry name" value="SDA1_MD"/>
</dbReference>
<dbReference type="PANTHER" id="PTHR12730:SF0">
    <property type="entry name" value="PROTEIN SDA1 HOMOLOG"/>
    <property type="match status" value="1"/>
</dbReference>
<reference evidence="4" key="3">
    <citation type="submission" date="2021-05" db="UniProtKB">
        <authorList>
            <consortium name="EnsemblPlants"/>
        </authorList>
    </citation>
    <scope>IDENTIFICATION</scope>
    <source>
        <strain evidence="4">cv. B73</strain>
    </source>
</reference>
<dbReference type="Gramene" id="Zm00001eb279220_T001">
    <property type="protein sequence ID" value="Zm00001eb279220_P001"/>
    <property type="gene ID" value="Zm00001eb279220"/>
</dbReference>
<dbReference type="KEGG" id="zma:100275026"/>
<comment type="function">
    <text evidence="1">Required for 60S pre-ribosomal subunits export to the cytoplasm.</text>
</comment>
<dbReference type="GeneID" id="100275026"/>
<dbReference type="GO" id="GO:0005730">
    <property type="term" value="C:nucleolus"/>
    <property type="evidence" value="ECO:0007669"/>
    <property type="project" value="UniProtKB-SubCell"/>
</dbReference>
<sequence>MTQPPRSMISPIVDPSRGKLRPVSPSTMSTSAMPGVRTPCLALSRAPPDVDVDTDISDEDEGDDDELKESINGSEDEALDQNEDSEEEDKSKGSGSKAQKRKLNDYIGQLSSADASLRVLKRLATAKKAEVPSDETGKILSDEDFKRIKELKAKKEAKLALAQHGLIKGGDTRSVTFKMPSSDQLSRKRVDPLELEAHVRRKMSKEERLAMVKAGREDRGPYMARAAVKQKKDDDSNMRGLPNIAQNEPVLGMVWDNIARLHTGGLVARDDSAATLASLAVGNSYFAKYIV</sequence>
<keyword evidence="1" id="KW-0653">Protein transport</keyword>
<keyword evidence="5" id="KW-1185">Reference proteome</keyword>
<gene>
    <name evidence="4" type="primary">LOC100275026</name>
</gene>
<feature type="compositionally biased region" description="Acidic residues" evidence="2">
    <location>
        <begin position="74"/>
        <end position="88"/>
    </location>
</feature>
<organism evidence="4 5">
    <name type="scientific">Zea mays</name>
    <name type="common">Maize</name>
    <dbReference type="NCBI Taxonomy" id="4577"/>
    <lineage>
        <taxon>Eukaryota</taxon>
        <taxon>Viridiplantae</taxon>
        <taxon>Streptophyta</taxon>
        <taxon>Embryophyta</taxon>
        <taxon>Tracheophyta</taxon>
        <taxon>Spermatophyta</taxon>
        <taxon>Magnoliopsida</taxon>
        <taxon>Liliopsida</taxon>
        <taxon>Poales</taxon>
        <taxon>Poaceae</taxon>
        <taxon>PACMAD clade</taxon>
        <taxon>Panicoideae</taxon>
        <taxon>Andropogonodae</taxon>
        <taxon>Andropogoneae</taxon>
        <taxon>Tripsacinae</taxon>
        <taxon>Zea</taxon>
    </lineage>
</organism>
<dbReference type="GO" id="GO:0042273">
    <property type="term" value="P:ribosomal large subunit biogenesis"/>
    <property type="evidence" value="ECO:0007669"/>
    <property type="project" value="UniProtKB-UniRule"/>
</dbReference>
<evidence type="ECO:0007829" key="6">
    <source>
        <dbReference type="PeptideAtlas" id="A0A804PVV9"/>
    </source>
</evidence>
<keyword evidence="6" id="KW-1267">Proteomics identification</keyword>
<dbReference type="AlphaFoldDB" id="A0A804PVV9"/>
<dbReference type="PANTHER" id="PTHR12730">
    <property type="entry name" value="HSDA/SDA1-RELATED"/>
    <property type="match status" value="1"/>
</dbReference>
<dbReference type="RefSeq" id="XP_008649236.1">
    <property type="nucleotide sequence ID" value="XM_008651014.4"/>
</dbReference>
<reference evidence="5" key="1">
    <citation type="journal article" date="2009" name="Science">
        <title>The B73 maize genome: complexity, diversity, and dynamics.</title>
        <authorList>
            <person name="Schnable P.S."/>
            <person name="Ware D."/>
            <person name="Fulton R.S."/>
            <person name="Stein J.C."/>
            <person name="Wei F."/>
            <person name="Pasternak S."/>
            <person name="Liang C."/>
            <person name="Zhang J."/>
            <person name="Fulton L."/>
            <person name="Graves T.A."/>
            <person name="Minx P."/>
            <person name="Reily A.D."/>
            <person name="Courtney L."/>
            <person name="Kruchowski S.S."/>
            <person name="Tomlinson C."/>
            <person name="Strong C."/>
            <person name="Delehaunty K."/>
            <person name="Fronick C."/>
            <person name="Courtney B."/>
            <person name="Rock S.M."/>
            <person name="Belter E."/>
            <person name="Du F."/>
            <person name="Kim K."/>
            <person name="Abbott R.M."/>
            <person name="Cotton M."/>
            <person name="Levy A."/>
            <person name="Marchetto P."/>
            <person name="Ochoa K."/>
            <person name="Jackson S.M."/>
            <person name="Gillam B."/>
            <person name="Chen W."/>
            <person name="Yan L."/>
            <person name="Higginbotham J."/>
            <person name="Cardenas M."/>
            <person name="Waligorski J."/>
            <person name="Applebaum E."/>
            <person name="Phelps L."/>
            <person name="Falcone J."/>
            <person name="Kanchi K."/>
            <person name="Thane T."/>
            <person name="Scimone A."/>
            <person name="Thane N."/>
            <person name="Henke J."/>
            <person name="Wang T."/>
            <person name="Ruppert J."/>
            <person name="Shah N."/>
            <person name="Rotter K."/>
            <person name="Hodges J."/>
            <person name="Ingenthron E."/>
            <person name="Cordes M."/>
            <person name="Kohlberg S."/>
            <person name="Sgro J."/>
            <person name="Delgado B."/>
            <person name="Mead K."/>
            <person name="Chinwalla A."/>
            <person name="Leonard S."/>
            <person name="Crouse K."/>
            <person name="Collura K."/>
            <person name="Kudrna D."/>
            <person name="Currie J."/>
            <person name="He R."/>
            <person name="Angelova A."/>
            <person name="Rajasekar S."/>
            <person name="Mueller T."/>
            <person name="Lomeli R."/>
            <person name="Scara G."/>
            <person name="Ko A."/>
            <person name="Delaney K."/>
            <person name="Wissotski M."/>
            <person name="Lopez G."/>
            <person name="Campos D."/>
            <person name="Braidotti M."/>
            <person name="Ashley E."/>
            <person name="Golser W."/>
            <person name="Kim H."/>
            <person name="Lee S."/>
            <person name="Lin J."/>
            <person name="Dujmic Z."/>
            <person name="Kim W."/>
            <person name="Talag J."/>
            <person name="Zuccolo A."/>
            <person name="Fan C."/>
            <person name="Sebastian A."/>
            <person name="Kramer M."/>
            <person name="Spiegel L."/>
            <person name="Nascimento L."/>
            <person name="Zutavern T."/>
            <person name="Miller B."/>
            <person name="Ambroise C."/>
            <person name="Muller S."/>
            <person name="Spooner W."/>
            <person name="Narechania A."/>
            <person name="Ren L."/>
            <person name="Wei S."/>
            <person name="Kumari S."/>
            <person name="Faga B."/>
            <person name="Levy M.J."/>
            <person name="McMahan L."/>
            <person name="Van Buren P."/>
            <person name="Vaughn M.W."/>
            <person name="Ying K."/>
            <person name="Yeh C.-T."/>
            <person name="Emrich S.J."/>
            <person name="Jia Y."/>
            <person name="Kalyanaraman A."/>
            <person name="Hsia A.-P."/>
            <person name="Barbazuk W.B."/>
            <person name="Baucom R.S."/>
            <person name="Brutnell T.P."/>
            <person name="Carpita N.C."/>
            <person name="Chaparro C."/>
            <person name="Chia J.-M."/>
            <person name="Deragon J.-M."/>
            <person name="Estill J.C."/>
            <person name="Fu Y."/>
            <person name="Jeddeloh J.A."/>
            <person name="Han Y."/>
            <person name="Lee H."/>
            <person name="Li P."/>
            <person name="Lisch D.R."/>
            <person name="Liu S."/>
            <person name="Liu Z."/>
            <person name="Nagel D.H."/>
            <person name="McCann M.C."/>
            <person name="SanMiguel P."/>
            <person name="Myers A.M."/>
            <person name="Nettleton D."/>
            <person name="Nguyen J."/>
            <person name="Penning B.W."/>
            <person name="Ponnala L."/>
            <person name="Schneider K.L."/>
            <person name="Schwartz D.C."/>
            <person name="Sharma A."/>
            <person name="Soderlund C."/>
            <person name="Springer N.M."/>
            <person name="Sun Q."/>
            <person name="Wang H."/>
            <person name="Waterman M."/>
            <person name="Westerman R."/>
            <person name="Wolfgruber T.K."/>
            <person name="Yang L."/>
            <person name="Yu Y."/>
            <person name="Zhang L."/>
            <person name="Zhou S."/>
            <person name="Zhu Q."/>
            <person name="Bennetzen J.L."/>
            <person name="Dawe R.K."/>
            <person name="Jiang J."/>
            <person name="Jiang N."/>
            <person name="Presting G.G."/>
            <person name="Wessler S.R."/>
            <person name="Aluru S."/>
            <person name="Martienssen R.A."/>
            <person name="Clifton S.W."/>
            <person name="McCombie W.R."/>
            <person name="Wing R.A."/>
            <person name="Wilson R.K."/>
        </authorList>
    </citation>
    <scope>NUCLEOTIDE SEQUENCE [LARGE SCALE GENOMIC DNA]</scope>
    <source>
        <strain evidence="5">cv. B73</strain>
    </source>
</reference>
<feature type="region of interest" description="Disordered" evidence="2">
    <location>
        <begin position="1"/>
        <end position="102"/>
    </location>
</feature>
<dbReference type="InterPro" id="IPR027312">
    <property type="entry name" value="Sda1"/>
</dbReference>
<evidence type="ECO:0000313" key="5">
    <source>
        <dbReference type="Proteomes" id="UP000007305"/>
    </source>
</evidence>
<dbReference type="GO" id="GO:0000055">
    <property type="term" value="P:ribosomal large subunit export from nucleus"/>
    <property type="evidence" value="ECO:0007669"/>
    <property type="project" value="UniProtKB-UniRule"/>
</dbReference>
<evidence type="ECO:0000256" key="1">
    <source>
        <dbReference type="RuleBase" id="RU365057"/>
    </source>
</evidence>
<evidence type="ECO:0000256" key="2">
    <source>
        <dbReference type="SAM" id="MobiDB-lite"/>
    </source>
</evidence>
<evidence type="ECO:0000313" key="4">
    <source>
        <dbReference type="EnsemblPlants" id="Zm00001eb279220_P001"/>
    </source>
</evidence>
<dbReference type="GO" id="GO:0015031">
    <property type="term" value="P:protein transport"/>
    <property type="evidence" value="ECO:0007669"/>
    <property type="project" value="UniProtKB-KW"/>
</dbReference>